<proteinExistence type="predicted"/>
<protein>
    <submittedName>
        <fullName evidence="1">Uncharacterized protein</fullName>
    </submittedName>
</protein>
<reference evidence="1" key="1">
    <citation type="submission" date="2022-05" db="EMBL/GenBank/DDBJ databases">
        <authorList>
            <person name="Friedrich I."/>
            <person name="Poehlein A."/>
            <person name="Schneider D."/>
            <person name="Hertel R."/>
            <person name="Daniel R."/>
        </authorList>
    </citation>
    <scope>NUCLEOTIDE SEQUENCE</scope>
</reference>
<organism evidence="1 2">
    <name type="scientific">Luteibacter phage vB_LflM-Pluto</name>
    <dbReference type="NCBI Taxonomy" id="2948611"/>
    <lineage>
        <taxon>Viruses</taxon>
        <taxon>Duplodnaviria</taxon>
        <taxon>Heunggongvirae</taxon>
        <taxon>Uroviricota</taxon>
        <taxon>Caudoviricetes</taxon>
        <taxon>Lindbergviridae</taxon>
        <taxon>Plutovirus</taxon>
        <taxon>Plutovirus pluto</taxon>
    </lineage>
</organism>
<dbReference type="EMBL" id="ON529861">
    <property type="protein sequence ID" value="USN16389.1"/>
    <property type="molecule type" value="Genomic_DNA"/>
</dbReference>
<sequence length="67" mass="7546">MSNHFRVINSITGDVMCDMTSQEGCAKYIDDNSLTVMDRRVYHNLVVVYAMKVMPPGQPQPDIAMLP</sequence>
<gene>
    <name evidence="1" type="ORF">PLUTO_00730</name>
</gene>
<evidence type="ECO:0000313" key="1">
    <source>
        <dbReference type="EMBL" id="USN16389.1"/>
    </source>
</evidence>
<dbReference type="Proteomes" id="UP001056883">
    <property type="component" value="Segment"/>
</dbReference>
<accession>A0A9E7SM93</accession>
<name>A0A9E7SM93_9CAUD</name>
<evidence type="ECO:0000313" key="2">
    <source>
        <dbReference type="Proteomes" id="UP001056883"/>
    </source>
</evidence>
<keyword evidence="2" id="KW-1185">Reference proteome</keyword>